<dbReference type="PROSITE" id="PS50234">
    <property type="entry name" value="VWFA"/>
    <property type="match status" value="1"/>
</dbReference>
<feature type="region of interest" description="Disordered" evidence="1">
    <location>
        <begin position="268"/>
        <end position="337"/>
    </location>
</feature>
<dbReference type="Gene3D" id="3.40.50.410">
    <property type="entry name" value="von Willebrand factor, type A domain"/>
    <property type="match status" value="1"/>
</dbReference>
<feature type="compositionally biased region" description="Gly residues" evidence="1">
    <location>
        <begin position="286"/>
        <end position="304"/>
    </location>
</feature>
<accession>A0A6J5NL49</accession>
<protein>
    <recommendedName>
        <fullName evidence="2">VWFA domain-containing protein</fullName>
    </recommendedName>
</protein>
<evidence type="ECO:0000313" key="3">
    <source>
        <dbReference type="EMBL" id="CAB4160109.1"/>
    </source>
</evidence>
<sequence length="708" mass="78969">MKDSKDTRKTYSLPRASSFWLDKDFDTNFKREDGGTDLMKLAAAQRAIGNFVNIVTGKQIPVIFQSADNSYTDGERVVIGTKLDGKHFDPAVGLALHEGSHIALTDFKLFKTPTGGYTSYIESTEFANIIRMQGIDPEMKMKRDDFMLIKDLLNWIEDRRIDFHIYTTAPGYRNYYEAMYNQYFNDKVIDKALLSGEKCNELRDDYMFHIINFTNTNRKLDSLKELKNIWSVIDLKNISRLKNTTDALIVACQVYKIIDTATATAEQAKQAEEDEADSDITQPGAEGQGKGQGGGGGDGKGSSSGDGEFEDSESDNDDEADDSEATDSESQSGLSDKELEKLQKAIDKQREFLNGDLKKTGRVTKAQASTINALRESGTEVRTVSMDPTAGLMNNLETIVIKKLTPGIICSLPRLFEHEADKFINGARNYHNELERGTSYARNIATNDAAVMKGIILGKQLGRKLQIRDAEKSLKTTRLQTGKIDKRLISQLGYDNANVFHRIVTDKFKNYFIHISIDASGSMSGTKFENAITSAVAVAQAASMTTGIRVQISLRGTSPLGAGTDKTVTLYAYDSAHDKMSKIKSLFKYLRVFGVTPEGLAFKSIEKDMKKDAKGDECIFINYSDGEPSGIDGAGYRYDGVEYTRKVVNEFKAMGINVISYFIYQGYMYESTRDNFKRMYGPDAQFIDPTNMNQVSKTVNQKFLELAK</sequence>
<evidence type="ECO:0000256" key="1">
    <source>
        <dbReference type="SAM" id="MobiDB-lite"/>
    </source>
</evidence>
<feature type="compositionally biased region" description="Acidic residues" evidence="1">
    <location>
        <begin position="307"/>
        <end position="327"/>
    </location>
</feature>
<name>A0A6J5NL49_9CAUD</name>
<reference evidence="3" key="1">
    <citation type="submission" date="2020-04" db="EMBL/GenBank/DDBJ databases">
        <authorList>
            <person name="Chiriac C."/>
            <person name="Salcher M."/>
            <person name="Ghai R."/>
            <person name="Kavagutti S V."/>
        </authorList>
    </citation>
    <scope>NUCLEOTIDE SEQUENCE</scope>
</reference>
<feature type="domain" description="VWFA" evidence="2">
    <location>
        <begin position="512"/>
        <end position="703"/>
    </location>
</feature>
<organism evidence="3">
    <name type="scientific">uncultured Caudovirales phage</name>
    <dbReference type="NCBI Taxonomy" id="2100421"/>
    <lineage>
        <taxon>Viruses</taxon>
        <taxon>Duplodnaviria</taxon>
        <taxon>Heunggongvirae</taxon>
        <taxon>Uroviricota</taxon>
        <taxon>Caudoviricetes</taxon>
        <taxon>Peduoviridae</taxon>
        <taxon>Maltschvirus</taxon>
        <taxon>Maltschvirus maltsch</taxon>
    </lineage>
</organism>
<dbReference type="InterPro" id="IPR036465">
    <property type="entry name" value="vWFA_dom_sf"/>
</dbReference>
<gene>
    <name evidence="3" type="ORF">UFOVP723_67</name>
</gene>
<dbReference type="InterPro" id="IPR002035">
    <property type="entry name" value="VWF_A"/>
</dbReference>
<evidence type="ECO:0000259" key="2">
    <source>
        <dbReference type="PROSITE" id="PS50234"/>
    </source>
</evidence>
<dbReference type="SUPFAM" id="SSF53300">
    <property type="entry name" value="vWA-like"/>
    <property type="match status" value="1"/>
</dbReference>
<dbReference type="EMBL" id="LR796697">
    <property type="protein sequence ID" value="CAB4160109.1"/>
    <property type="molecule type" value="Genomic_DNA"/>
</dbReference>
<proteinExistence type="predicted"/>